<organism evidence="1 2">
    <name type="scientific">Evansella tamaricis</name>
    <dbReference type="NCBI Taxonomy" id="2069301"/>
    <lineage>
        <taxon>Bacteria</taxon>
        <taxon>Bacillati</taxon>
        <taxon>Bacillota</taxon>
        <taxon>Bacilli</taxon>
        <taxon>Bacillales</taxon>
        <taxon>Bacillaceae</taxon>
        <taxon>Evansella</taxon>
    </lineage>
</organism>
<accession>A0ABS6JKB0</accession>
<dbReference type="Pfam" id="PF02810">
    <property type="entry name" value="SEC-C"/>
    <property type="match status" value="1"/>
</dbReference>
<dbReference type="Proteomes" id="UP000784880">
    <property type="component" value="Unassembled WGS sequence"/>
</dbReference>
<dbReference type="EMBL" id="JAHQCS010000163">
    <property type="protein sequence ID" value="MBU9714096.1"/>
    <property type="molecule type" value="Genomic_DNA"/>
</dbReference>
<comment type="caution">
    <text evidence="1">The sequence shown here is derived from an EMBL/GenBank/DDBJ whole genome shotgun (WGS) entry which is preliminary data.</text>
</comment>
<proteinExistence type="predicted"/>
<evidence type="ECO:0000313" key="2">
    <source>
        <dbReference type="Proteomes" id="UP000784880"/>
    </source>
</evidence>
<reference evidence="1 2" key="1">
    <citation type="submission" date="2021-06" db="EMBL/GenBank/DDBJ databases">
        <title>Bacillus sp. RD4P76, an endophyte from a halophyte.</title>
        <authorList>
            <person name="Sun J.-Q."/>
        </authorList>
    </citation>
    <scope>NUCLEOTIDE SEQUENCE [LARGE SCALE GENOMIC DNA]</scope>
    <source>
        <strain evidence="1 2">CGMCC 1.15917</strain>
    </source>
</reference>
<evidence type="ECO:0000313" key="1">
    <source>
        <dbReference type="EMBL" id="MBU9714096.1"/>
    </source>
</evidence>
<sequence length="495" mass="57917">MMEISRNQVCPCGSGKKYKKCCMDKARIIDIHKIKEERFYEQKDILVRATTDFLWERSQVTGLENLQQIFYNRIGDHVDEKARPMMFQFFTLFIHRYENGLRGIEWFLKENRKRLDTPLMEMLTNWTNLKFRLVSITEIKKDIILFEDIMTKKVYPLANIQENVPSHLEEGYGTIGLLELHNSKYYFNGVRVFKGPLHVAQAKRKIEKLMEETGLSYESVLMEYTLEVMGGMMADGLQVNVEVEDVSLIEDLGMSHLPAYTEDFLSFFKEKTLGKKGNTVRKYRESLYDLNELLVRNQIISLEQIDKDSWKRLLSLEYFNMYETMTKTQITDFISTLKAFTQWMKRTKNNTLWLGLSKFLKVEESQFNNAVKLPNSFFPIRIGNMKGPINELVKILRGEIVPESPTVEGLFEIIRLNKQSFRVSRLEIRKGHSDSPEQGYTEATGEEYTISGSDLQMEFVEEGLLIFGIISKGRINMWELLDIKNVYPRSAKPFI</sequence>
<protein>
    <submittedName>
        <fullName evidence="1">SEC-C domain-containing protein</fullName>
    </submittedName>
</protein>
<dbReference type="InterPro" id="IPR004027">
    <property type="entry name" value="SEC_C_motif"/>
</dbReference>
<gene>
    <name evidence="1" type="ORF">KS419_20375</name>
</gene>
<name>A0ABS6JKB0_9BACI</name>
<keyword evidence="2" id="KW-1185">Reference proteome</keyword>